<accession>A0ABS1JFF0</accession>
<dbReference type="Gene3D" id="1.10.600.10">
    <property type="entry name" value="Farnesyl Diphosphate Synthase"/>
    <property type="match status" value="1"/>
</dbReference>
<keyword evidence="2" id="KW-1185">Reference proteome</keyword>
<comment type="caution">
    <text evidence="1">The sequence shown here is derived from an EMBL/GenBank/DDBJ whole genome shotgun (WGS) entry which is preliminary data.</text>
</comment>
<reference evidence="1 2" key="1">
    <citation type="submission" date="2021-01" db="EMBL/GenBank/DDBJ databases">
        <title>Tumebacillus sp. strain ITR2 16S ribosomal RNA gene Genome sequencing and assembly.</title>
        <authorList>
            <person name="Kang M."/>
        </authorList>
    </citation>
    <scope>NUCLEOTIDE SEQUENCE [LARGE SCALE GENOMIC DNA]</scope>
    <source>
        <strain evidence="1 2">ITR2</strain>
    </source>
</reference>
<evidence type="ECO:0000313" key="1">
    <source>
        <dbReference type="EMBL" id="MBL0388977.1"/>
    </source>
</evidence>
<dbReference type="SUPFAM" id="SSF48576">
    <property type="entry name" value="Terpenoid synthases"/>
    <property type="match status" value="1"/>
</dbReference>
<dbReference type="Proteomes" id="UP000602284">
    <property type="component" value="Unassembled WGS sequence"/>
</dbReference>
<name>A0ABS1JFF0_9BACL</name>
<protein>
    <submittedName>
        <fullName evidence="1">Uncharacterized protein</fullName>
    </submittedName>
</protein>
<evidence type="ECO:0000313" key="2">
    <source>
        <dbReference type="Proteomes" id="UP000602284"/>
    </source>
</evidence>
<proteinExistence type="predicted"/>
<dbReference type="EMBL" id="JAEQNB010000008">
    <property type="protein sequence ID" value="MBL0388977.1"/>
    <property type="molecule type" value="Genomic_DNA"/>
</dbReference>
<gene>
    <name evidence="1" type="ORF">JJB07_20485</name>
</gene>
<dbReference type="RefSeq" id="WP_201637982.1">
    <property type="nucleotide sequence ID" value="NZ_JAEQNB010000008.1"/>
</dbReference>
<organism evidence="1 2">
    <name type="scientific">Tumebacillus amylolyticus</name>
    <dbReference type="NCBI Taxonomy" id="2801339"/>
    <lineage>
        <taxon>Bacteria</taxon>
        <taxon>Bacillati</taxon>
        <taxon>Bacillota</taxon>
        <taxon>Bacilli</taxon>
        <taxon>Bacillales</taxon>
        <taxon>Alicyclobacillaceae</taxon>
        <taxon>Tumebacillus</taxon>
    </lineage>
</organism>
<sequence>MATREHVLWREISAALVEAPNVTKTLVEAVRERAGLRSGLLVRLSGEAAGSVEKKKLGCASAALELLELSLCLQEETSLAGMGVRPLEQFRVADFLYAKGLRMATELPTDVAREILDEACRLKSDRLPGRDLDWGEHVKDSEHAELEQAYRKWGRFAGVCCKVGAMLGRCEEEIREALIEYGYCVGMAVASEAGSAVFYRKKAVSCLSALPESEAKSLLLAVPDAFMLGKGREFLDV</sequence>
<dbReference type="InterPro" id="IPR008949">
    <property type="entry name" value="Isoprenoid_synthase_dom_sf"/>
</dbReference>